<reference evidence="8 9" key="1">
    <citation type="journal article" date="2021" name="Comput. Struct. Biotechnol. J.">
        <title>De novo genome assembly of the potent medicinal plant Rehmannia glutinosa using nanopore technology.</title>
        <authorList>
            <person name="Ma L."/>
            <person name="Dong C."/>
            <person name="Song C."/>
            <person name="Wang X."/>
            <person name="Zheng X."/>
            <person name="Niu Y."/>
            <person name="Chen S."/>
            <person name="Feng W."/>
        </authorList>
    </citation>
    <scope>NUCLEOTIDE SEQUENCE [LARGE SCALE GENOMIC DNA]</scope>
    <source>
        <strain evidence="8">DH-2019</strain>
    </source>
</reference>
<dbReference type="Proteomes" id="UP001318860">
    <property type="component" value="Unassembled WGS sequence"/>
</dbReference>
<evidence type="ECO:0000259" key="7">
    <source>
        <dbReference type="Pfam" id="PF18052"/>
    </source>
</evidence>
<keyword evidence="5" id="KW-0611">Plant defense</keyword>
<keyword evidence="6" id="KW-0067">ATP-binding</keyword>
<dbReference type="Gene3D" id="1.20.5.4130">
    <property type="match status" value="1"/>
</dbReference>
<evidence type="ECO:0000256" key="6">
    <source>
        <dbReference type="ARBA" id="ARBA00022840"/>
    </source>
</evidence>
<evidence type="ECO:0000256" key="1">
    <source>
        <dbReference type="ARBA" id="ARBA00008894"/>
    </source>
</evidence>
<evidence type="ECO:0000256" key="3">
    <source>
        <dbReference type="ARBA" id="ARBA00022737"/>
    </source>
</evidence>
<evidence type="ECO:0000313" key="8">
    <source>
        <dbReference type="EMBL" id="KAK6153262.1"/>
    </source>
</evidence>
<keyword evidence="9" id="KW-1185">Reference proteome</keyword>
<protein>
    <recommendedName>
        <fullName evidence="7">Disease resistance N-terminal domain-containing protein</fullName>
    </recommendedName>
</protein>
<keyword evidence="4" id="KW-0547">Nucleotide-binding</keyword>
<name>A0ABR0X0S8_REHGL</name>
<dbReference type="InterPro" id="IPR038005">
    <property type="entry name" value="RX-like_CC"/>
</dbReference>
<evidence type="ECO:0000256" key="5">
    <source>
        <dbReference type="ARBA" id="ARBA00022821"/>
    </source>
</evidence>
<dbReference type="CDD" id="cd14798">
    <property type="entry name" value="RX-CC_like"/>
    <property type="match status" value="1"/>
</dbReference>
<sequence>MADVAVEFLLEKVSQVLVWYVDLIAGAENDLYQLNNELGLLKSFLQDAATKPKKENLFREIERQIRDVVYDAEDTIDTCLTQAAKAKAKAKTKSKIKNFLSRHAEKADISLPLQVRSLRADKMAPVLEKIEKYATLQIGVGSTPTVEEPSAKLNKYSTDSVMPEEWLLQFRGR</sequence>
<feature type="domain" description="Disease resistance N-terminal" evidence="7">
    <location>
        <begin position="5"/>
        <end position="94"/>
    </location>
</feature>
<dbReference type="Pfam" id="PF18052">
    <property type="entry name" value="Rx_N"/>
    <property type="match status" value="1"/>
</dbReference>
<keyword evidence="3" id="KW-0677">Repeat</keyword>
<accession>A0ABR0X0S8</accession>
<evidence type="ECO:0000256" key="2">
    <source>
        <dbReference type="ARBA" id="ARBA00022614"/>
    </source>
</evidence>
<dbReference type="InterPro" id="IPR041118">
    <property type="entry name" value="Rx_N"/>
</dbReference>
<dbReference type="EMBL" id="JABTTQ020000006">
    <property type="protein sequence ID" value="KAK6153262.1"/>
    <property type="molecule type" value="Genomic_DNA"/>
</dbReference>
<evidence type="ECO:0000313" key="9">
    <source>
        <dbReference type="Proteomes" id="UP001318860"/>
    </source>
</evidence>
<comment type="similarity">
    <text evidence="1">Belongs to the disease resistance NB-LRR family.</text>
</comment>
<comment type="caution">
    <text evidence="8">The sequence shown here is derived from an EMBL/GenBank/DDBJ whole genome shotgun (WGS) entry which is preliminary data.</text>
</comment>
<gene>
    <name evidence="8" type="ORF">DH2020_012901</name>
</gene>
<proteinExistence type="inferred from homology"/>
<organism evidence="8 9">
    <name type="scientific">Rehmannia glutinosa</name>
    <name type="common">Chinese foxglove</name>
    <dbReference type="NCBI Taxonomy" id="99300"/>
    <lineage>
        <taxon>Eukaryota</taxon>
        <taxon>Viridiplantae</taxon>
        <taxon>Streptophyta</taxon>
        <taxon>Embryophyta</taxon>
        <taxon>Tracheophyta</taxon>
        <taxon>Spermatophyta</taxon>
        <taxon>Magnoliopsida</taxon>
        <taxon>eudicotyledons</taxon>
        <taxon>Gunneridae</taxon>
        <taxon>Pentapetalae</taxon>
        <taxon>asterids</taxon>
        <taxon>lamiids</taxon>
        <taxon>Lamiales</taxon>
        <taxon>Orobanchaceae</taxon>
        <taxon>Rehmannieae</taxon>
        <taxon>Rehmannia</taxon>
    </lineage>
</organism>
<evidence type="ECO:0000256" key="4">
    <source>
        <dbReference type="ARBA" id="ARBA00022741"/>
    </source>
</evidence>
<keyword evidence="2" id="KW-0433">Leucine-rich repeat</keyword>